<dbReference type="Proteomes" id="UP000028073">
    <property type="component" value="Unassembled WGS sequence"/>
</dbReference>
<keyword evidence="2" id="KW-1185">Reference proteome</keyword>
<evidence type="ECO:0000313" key="2">
    <source>
        <dbReference type="Proteomes" id="UP000028073"/>
    </source>
</evidence>
<accession>A0A081NKQ7</accession>
<sequence length="65" mass="7453">MPPTFDRLKVNGVHVLIGKLFQDKSYVISGQILSVLFRRVALLKKGNERLLNLQEKCEKFLLLIA</sequence>
<name>A0A081NKQ7_9GAMM</name>
<comment type="caution">
    <text evidence="1">The sequence shown here is derived from an EMBL/GenBank/DDBJ whole genome shotgun (WGS) entry which is preliminary data.</text>
</comment>
<reference evidence="1 2" key="1">
    <citation type="submission" date="2014-06" db="EMBL/GenBank/DDBJ databases">
        <title>Whole Genome Sequences of Three Symbiotic Endozoicomonas Bacteria.</title>
        <authorList>
            <person name="Neave M.J."/>
            <person name="Apprill A."/>
            <person name="Voolstra C.R."/>
        </authorList>
    </citation>
    <scope>NUCLEOTIDE SEQUENCE [LARGE SCALE GENOMIC DNA]</scope>
    <source>
        <strain evidence="1 2">DSM 25634</strain>
    </source>
</reference>
<gene>
    <name evidence="1" type="ORF">GZ78_03085</name>
</gene>
<protein>
    <submittedName>
        <fullName evidence="1">Uncharacterized protein</fullName>
    </submittedName>
</protein>
<dbReference type="EMBL" id="JOKH01000001">
    <property type="protein sequence ID" value="KEQ19030.1"/>
    <property type="molecule type" value="Genomic_DNA"/>
</dbReference>
<dbReference type="AlphaFoldDB" id="A0A081NKQ7"/>
<proteinExistence type="predicted"/>
<evidence type="ECO:0000313" key="1">
    <source>
        <dbReference type="EMBL" id="KEQ19030.1"/>
    </source>
</evidence>
<organism evidence="1 2">
    <name type="scientific">Endozoicomonas numazuensis</name>
    <dbReference type="NCBI Taxonomy" id="1137799"/>
    <lineage>
        <taxon>Bacteria</taxon>
        <taxon>Pseudomonadati</taxon>
        <taxon>Pseudomonadota</taxon>
        <taxon>Gammaproteobacteria</taxon>
        <taxon>Oceanospirillales</taxon>
        <taxon>Endozoicomonadaceae</taxon>
        <taxon>Endozoicomonas</taxon>
    </lineage>
</organism>